<dbReference type="OrthoDB" id="9803702at2"/>
<evidence type="ECO:0000313" key="3">
    <source>
        <dbReference type="Proteomes" id="UP000184514"/>
    </source>
</evidence>
<reference evidence="2 3" key="1">
    <citation type="submission" date="2016-10" db="EMBL/GenBank/DDBJ databases">
        <title>Genome sequence of Planktotalea frisia SH6-1.</title>
        <authorList>
            <person name="Poehlein A."/>
            <person name="Bakenhus I."/>
            <person name="Voget S."/>
            <person name="Brinkhoff T."/>
            <person name="Simon M."/>
        </authorList>
    </citation>
    <scope>NUCLEOTIDE SEQUENCE [LARGE SCALE GENOMIC DNA]</scope>
    <source>
        <strain evidence="2 3">SH6-1</strain>
    </source>
</reference>
<proteinExistence type="predicted"/>
<feature type="domain" description="Histidine phosphotransferase ChpT C-terminal" evidence="1">
    <location>
        <begin position="78"/>
        <end position="197"/>
    </location>
</feature>
<sequence>MGEQNLHFSALVGSRICHDLISPIGAINNGMELLSMSGTPPSPEMALISQSVEAANARIRFFRIAYGAPSETQLMGRSEVTQLLRDITRDSRLVLNWLPGEDVTRSEVQLVFLAIQCAEQALPYGGRVDIERQDDLWKLTLEAERLALDPALWDAFEQHAAQTQNSSDAIIPAHVQFALLPMHASAMGRRVQYVQQDGKVILTV</sequence>
<name>A0A1L9NXU7_9RHOB</name>
<dbReference type="AlphaFoldDB" id="A0A1L9NXU7"/>
<evidence type="ECO:0000313" key="2">
    <source>
        <dbReference type="EMBL" id="OJI94079.1"/>
    </source>
</evidence>
<dbReference type="Gene3D" id="3.30.565.10">
    <property type="entry name" value="Histidine kinase-like ATPase, C-terminal domain"/>
    <property type="match status" value="1"/>
</dbReference>
<dbReference type="STRING" id="696762.PFRI_16990"/>
<protein>
    <recommendedName>
        <fullName evidence="1">Histidine phosphotransferase ChpT C-terminal domain-containing protein</fullName>
    </recommendedName>
</protein>
<comment type="caution">
    <text evidence="2">The sequence shown here is derived from an EMBL/GenBank/DDBJ whole genome shotgun (WGS) entry which is preliminary data.</text>
</comment>
<keyword evidence="3" id="KW-1185">Reference proteome</keyword>
<organism evidence="2 3">
    <name type="scientific">Planktotalea frisia</name>
    <dbReference type="NCBI Taxonomy" id="696762"/>
    <lineage>
        <taxon>Bacteria</taxon>
        <taxon>Pseudomonadati</taxon>
        <taxon>Pseudomonadota</taxon>
        <taxon>Alphaproteobacteria</taxon>
        <taxon>Rhodobacterales</taxon>
        <taxon>Paracoccaceae</taxon>
        <taxon>Planktotalea</taxon>
    </lineage>
</organism>
<dbReference type="Proteomes" id="UP000184514">
    <property type="component" value="Unassembled WGS sequence"/>
</dbReference>
<dbReference type="RefSeq" id="WP_072630278.1">
    <property type="nucleotide sequence ID" value="NZ_MLCB01000121.1"/>
</dbReference>
<gene>
    <name evidence="2" type="ORF">PFRI_16990</name>
</gene>
<dbReference type="EMBL" id="MLCB01000121">
    <property type="protein sequence ID" value="OJI94079.1"/>
    <property type="molecule type" value="Genomic_DNA"/>
</dbReference>
<dbReference type="Gene3D" id="1.10.287.130">
    <property type="match status" value="1"/>
</dbReference>
<dbReference type="Pfam" id="PF10090">
    <property type="entry name" value="HPTransfase"/>
    <property type="match status" value="1"/>
</dbReference>
<evidence type="ECO:0000259" key="1">
    <source>
        <dbReference type="Pfam" id="PF10090"/>
    </source>
</evidence>
<dbReference type="InterPro" id="IPR018762">
    <property type="entry name" value="ChpT_C"/>
</dbReference>
<dbReference type="InterPro" id="IPR036890">
    <property type="entry name" value="HATPase_C_sf"/>
</dbReference>
<accession>A0A1L9NXU7</accession>